<feature type="transmembrane region" description="Helical" evidence="6">
    <location>
        <begin position="27"/>
        <end position="48"/>
    </location>
</feature>
<dbReference type="InterPro" id="IPR023271">
    <property type="entry name" value="Aquaporin-like"/>
</dbReference>
<evidence type="ECO:0000256" key="1">
    <source>
        <dbReference type="ARBA" id="ARBA00004141"/>
    </source>
</evidence>
<evidence type="ECO:0000313" key="7">
    <source>
        <dbReference type="EMBL" id="CAB4779761.1"/>
    </source>
</evidence>
<feature type="transmembrane region" description="Helical" evidence="6">
    <location>
        <begin position="206"/>
        <end position="236"/>
    </location>
</feature>
<dbReference type="Pfam" id="PF00230">
    <property type="entry name" value="MIP"/>
    <property type="match status" value="1"/>
</dbReference>
<keyword evidence="5 6" id="KW-0472">Membrane</keyword>
<dbReference type="EMBL" id="CAFBOP010000014">
    <property type="protein sequence ID" value="CAB4983416.1"/>
    <property type="molecule type" value="Genomic_DNA"/>
</dbReference>
<dbReference type="SUPFAM" id="SSF81338">
    <property type="entry name" value="Aquaporin-like"/>
    <property type="match status" value="1"/>
</dbReference>
<keyword evidence="3 6" id="KW-0812">Transmembrane</keyword>
<comment type="similarity">
    <text evidence="2">Belongs to the MIP/aquaporin (TC 1.A.8) family.</text>
</comment>
<dbReference type="PRINTS" id="PR00783">
    <property type="entry name" value="MINTRINSICP"/>
</dbReference>
<feature type="transmembrane region" description="Helical" evidence="6">
    <location>
        <begin position="60"/>
        <end position="84"/>
    </location>
</feature>
<feature type="transmembrane region" description="Helical" evidence="6">
    <location>
        <begin position="143"/>
        <end position="163"/>
    </location>
</feature>
<dbReference type="GO" id="GO:0005886">
    <property type="term" value="C:plasma membrane"/>
    <property type="evidence" value="ECO:0007669"/>
    <property type="project" value="TreeGrafter"/>
</dbReference>
<evidence type="ECO:0000313" key="9">
    <source>
        <dbReference type="EMBL" id="CAB4983416.1"/>
    </source>
</evidence>
<comment type="subcellular location">
    <subcellularLocation>
        <location evidence="1">Membrane</location>
        <topology evidence="1">Multi-pass membrane protein</topology>
    </subcellularLocation>
</comment>
<sequence>MWCLDLSHSRKLDLPPKEERPKLKRHVFFAELIGTMILVASIIGSGMMATTLTDNGGVQLVIAMLGTVLALALIIATLGPISGAHFNPVVSLIAFVTKKINAKTALFMILTQIAGAILGAIIANVMYGHSPLERATHERTGSALFISEIVATAGLLFIILAMTNVDKSNGLFWAVPAWIGSAYFFTSSTAFANPAVTLARAFSDSFAGIALSSVGLFVLAQIIGAFVGLGASHLVVKRNSQ</sequence>
<evidence type="ECO:0000256" key="6">
    <source>
        <dbReference type="SAM" id="Phobius"/>
    </source>
</evidence>
<dbReference type="EMBL" id="CAFBMN010000011">
    <property type="protein sequence ID" value="CAB4899529.1"/>
    <property type="molecule type" value="Genomic_DNA"/>
</dbReference>
<evidence type="ECO:0000313" key="8">
    <source>
        <dbReference type="EMBL" id="CAB4899529.1"/>
    </source>
</evidence>
<protein>
    <submittedName>
        <fullName evidence="7">Unannotated protein</fullName>
    </submittedName>
</protein>
<keyword evidence="4 6" id="KW-1133">Transmembrane helix</keyword>
<evidence type="ECO:0000256" key="4">
    <source>
        <dbReference type="ARBA" id="ARBA00022989"/>
    </source>
</evidence>
<proteinExistence type="inferred from homology"/>
<dbReference type="GO" id="GO:0015250">
    <property type="term" value="F:water channel activity"/>
    <property type="evidence" value="ECO:0007669"/>
    <property type="project" value="TreeGrafter"/>
</dbReference>
<dbReference type="Gene3D" id="1.20.1080.10">
    <property type="entry name" value="Glycerol uptake facilitator protein"/>
    <property type="match status" value="1"/>
</dbReference>
<evidence type="ECO:0000256" key="2">
    <source>
        <dbReference type="ARBA" id="ARBA00006175"/>
    </source>
</evidence>
<accession>A0A6J6W4G1</accession>
<feature type="transmembrane region" description="Helical" evidence="6">
    <location>
        <begin position="170"/>
        <end position="186"/>
    </location>
</feature>
<evidence type="ECO:0000256" key="3">
    <source>
        <dbReference type="ARBA" id="ARBA00022692"/>
    </source>
</evidence>
<dbReference type="EMBL" id="CAFAAC010000006">
    <property type="protein sequence ID" value="CAB4779761.1"/>
    <property type="molecule type" value="Genomic_DNA"/>
</dbReference>
<name>A0A6J6W4G1_9ZZZZ</name>
<dbReference type="PANTHER" id="PTHR19139:SF199">
    <property type="entry name" value="MIP17260P"/>
    <property type="match status" value="1"/>
</dbReference>
<evidence type="ECO:0000256" key="5">
    <source>
        <dbReference type="ARBA" id="ARBA00023136"/>
    </source>
</evidence>
<dbReference type="InterPro" id="IPR034294">
    <property type="entry name" value="Aquaporin_transptr"/>
</dbReference>
<gene>
    <name evidence="7" type="ORF">UFOPK2967_00201</name>
    <name evidence="8" type="ORF">UFOPK3587_00394</name>
    <name evidence="9" type="ORF">UFOPK3984_00529</name>
</gene>
<dbReference type="PANTHER" id="PTHR19139">
    <property type="entry name" value="AQUAPORIN TRANSPORTER"/>
    <property type="match status" value="1"/>
</dbReference>
<feature type="transmembrane region" description="Helical" evidence="6">
    <location>
        <begin position="105"/>
        <end position="123"/>
    </location>
</feature>
<dbReference type="InterPro" id="IPR000425">
    <property type="entry name" value="MIP"/>
</dbReference>
<dbReference type="AlphaFoldDB" id="A0A6J6W4G1"/>
<reference evidence="7" key="1">
    <citation type="submission" date="2020-05" db="EMBL/GenBank/DDBJ databases">
        <authorList>
            <person name="Chiriac C."/>
            <person name="Salcher M."/>
            <person name="Ghai R."/>
            <person name="Kavagutti S V."/>
        </authorList>
    </citation>
    <scope>NUCLEOTIDE SEQUENCE</scope>
</reference>
<organism evidence="7">
    <name type="scientific">freshwater metagenome</name>
    <dbReference type="NCBI Taxonomy" id="449393"/>
    <lineage>
        <taxon>unclassified sequences</taxon>
        <taxon>metagenomes</taxon>
        <taxon>ecological metagenomes</taxon>
    </lineage>
</organism>